<dbReference type="OrthoDB" id="5362846at2759"/>
<sequence length="141" mass="15788">MEYEFNTGLPNNPGFLPNFATEYSSSNCGTDAPSYPQTAWSPSEPSVASLSPPYDTQWEEKDFAAGFEYPLGNGTDEVLQGLGLYDCPELATDHESLEEPYASYPSSGRGLKLEESFEFKEEYSDDEDEEDEEDEEECDED</sequence>
<feature type="compositionally biased region" description="Polar residues" evidence="1">
    <location>
        <begin position="26"/>
        <end position="49"/>
    </location>
</feature>
<feature type="region of interest" description="Disordered" evidence="1">
    <location>
        <begin position="26"/>
        <end position="53"/>
    </location>
</feature>
<feature type="compositionally biased region" description="Acidic residues" evidence="1">
    <location>
        <begin position="123"/>
        <end position="141"/>
    </location>
</feature>
<feature type="compositionally biased region" description="Basic and acidic residues" evidence="1">
    <location>
        <begin position="111"/>
        <end position="122"/>
    </location>
</feature>
<name>A0A436ZS47_ARTFL</name>
<proteinExistence type="predicted"/>
<protein>
    <submittedName>
        <fullName evidence="2">Uncharacterized protein</fullName>
    </submittedName>
</protein>
<dbReference type="EMBL" id="SAEB01000012">
    <property type="protein sequence ID" value="RVD81739.1"/>
    <property type="molecule type" value="Genomic_DNA"/>
</dbReference>
<dbReference type="VEuPathDB" id="FungiDB:DFL_009588"/>
<dbReference type="Proteomes" id="UP000283090">
    <property type="component" value="Unassembled WGS sequence"/>
</dbReference>
<dbReference type="RefSeq" id="XP_067487283.1">
    <property type="nucleotide sequence ID" value="XM_067639498.1"/>
</dbReference>
<feature type="region of interest" description="Disordered" evidence="1">
    <location>
        <begin position="96"/>
        <end position="141"/>
    </location>
</feature>
<dbReference type="AlphaFoldDB" id="A0A436ZS47"/>
<accession>A0A436ZS47</accession>
<evidence type="ECO:0000313" key="2">
    <source>
        <dbReference type="EMBL" id="RVD81739.1"/>
    </source>
</evidence>
<reference evidence="2 3" key="1">
    <citation type="submission" date="2019-01" db="EMBL/GenBank/DDBJ databases">
        <title>Intercellular communication is required for trap formation in the nematode-trapping fungus Duddingtonia flagrans.</title>
        <authorList>
            <person name="Youssar L."/>
            <person name="Wernet V."/>
            <person name="Hensel N."/>
            <person name="Hildebrandt H.-G."/>
            <person name="Fischer R."/>
        </authorList>
    </citation>
    <scope>NUCLEOTIDE SEQUENCE [LARGE SCALE GENOMIC DNA]</scope>
    <source>
        <strain evidence="2 3">CBS H-5679</strain>
    </source>
</reference>
<organism evidence="2 3">
    <name type="scientific">Arthrobotrys flagrans</name>
    <name type="common">Nematode-trapping fungus</name>
    <name type="synonym">Trichothecium flagrans</name>
    <dbReference type="NCBI Taxonomy" id="97331"/>
    <lineage>
        <taxon>Eukaryota</taxon>
        <taxon>Fungi</taxon>
        <taxon>Dikarya</taxon>
        <taxon>Ascomycota</taxon>
        <taxon>Pezizomycotina</taxon>
        <taxon>Orbiliomycetes</taxon>
        <taxon>Orbiliales</taxon>
        <taxon>Orbiliaceae</taxon>
        <taxon>Arthrobotrys</taxon>
    </lineage>
</organism>
<comment type="caution">
    <text evidence="2">The sequence shown here is derived from an EMBL/GenBank/DDBJ whole genome shotgun (WGS) entry which is preliminary data.</text>
</comment>
<evidence type="ECO:0000256" key="1">
    <source>
        <dbReference type="SAM" id="MobiDB-lite"/>
    </source>
</evidence>
<dbReference type="GeneID" id="93591899"/>
<gene>
    <name evidence="2" type="ORF">DFL_009588</name>
</gene>
<evidence type="ECO:0000313" key="3">
    <source>
        <dbReference type="Proteomes" id="UP000283090"/>
    </source>
</evidence>
<keyword evidence="3" id="KW-1185">Reference proteome</keyword>